<dbReference type="KEGG" id="ppf:Pput_5144"/>
<evidence type="ECO:0000313" key="2">
    <source>
        <dbReference type="EMBL" id="ABQ81262.1"/>
    </source>
</evidence>
<dbReference type="GO" id="GO:0005829">
    <property type="term" value="C:cytosol"/>
    <property type="evidence" value="ECO:0007669"/>
    <property type="project" value="TreeGrafter"/>
</dbReference>
<dbReference type="HAMAP" id="MF_02216">
    <property type="entry name" value="UbiK"/>
    <property type="match status" value="1"/>
</dbReference>
<dbReference type="PANTHER" id="PTHR38040:SF1">
    <property type="entry name" value="UBIQUINONE BIOSYNTHESIS ACCESSORY FACTOR UBIK"/>
    <property type="match status" value="1"/>
</dbReference>
<keyword evidence="1" id="KW-0175">Coiled coil</keyword>
<keyword evidence="1" id="KW-0831">Ubiquinone biosynthesis</keyword>
<protein>
    <recommendedName>
        <fullName evidence="1">Ubiquinone biosynthesis accessory factor UbiK</fullName>
    </recommendedName>
</protein>
<name>A5WAV2_PSEP1</name>
<dbReference type="InterPro" id="IPR007475">
    <property type="entry name" value="UbiK"/>
</dbReference>
<dbReference type="Pfam" id="PF04380">
    <property type="entry name" value="BMFP"/>
    <property type="match status" value="1"/>
</dbReference>
<comment type="similarity">
    <text evidence="1">Belongs to the UbiK family.</text>
</comment>
<comment type="pathway">
    <text evidence="1">Cofactor biosynthesis; ubiquinone biosynthesis.</text>
</comment>
<dbReference type="HOGENOM" id="CLU_154412_3_0_6"/>
<comment type="subcellular location">
    <subcellularLocation>
        <location evidence="1">Cytoplasm</location>
    </subcellularLocation>
</comment>
<organism evidence="2">
    <name type="scientific">Pseudomonas putida (strain ATCC 700007 / DSM 6899 / JCM 31910 / BCRC 17059 / LMG 24140 / F1)</name>
    <dbReference type="NCBI Taxonomy" id="351746"/>
    <lineage>
        <taxon>Bacteria</taxon>
        <taxon>Pseudomonadati</taxon>
        <taxon>Pseudomonadota</taxon>
        <taxon>Gammaproteobacteria</taxon>
        <taxon>Pseudomonadales</taxon>
        <taxon>Pseudomonadaceae</taxon>
        <taxon>Pseudomonas</taxon>
    </lineage>
</organism>
<proteinExistence type="inferred from homology"/>
<dbReference type="GO" id="GO:0006744">
    <property type="term" value="P:ubiquinone biosynthetic process"/>
    <property type="evidence" value="ECO:0007669"/>
    <property type="project" value="UniProtKB-UniRule"/>
</dbReference>
<accession>A5WAV2</accession>
<evidence type="ECO:0000256" key="1">
    <source>
        <dbReference type="HAMAP-Rule" id="MF_02216"/>
    </source>
</evidence>
<dbReference type="EMBL" id="CP000712">
    <property type="protein sequence ID" value="ABQ81262.1"/>
    <property type="molecule type" value="Genomic_DNA"/>
</dbReference>
<keyword evidence="1" id="KW-0963">Cytoplasm</keyword>
<dbReference type="UniPathway" id="UPA00232"/>
<reference evidence="2" key="1">
    <citation type="submission" date="2007-05" db="EMBL/GenBank/DDBJ databases">
        <title>Complete sequence of Pseudomonas putida F1.</title>
        <authorList>
            <consortium name="US DOE Joint Genome Institute"/>
            <person name="Copeland A."/>
            <person name="Lucas S."/>
            <person name="Lapidus A."/>
            <person name="Barry K."/>
            <person name="Detter J.C."/>
            <person name="Glavina del Rio T."/>
            <person name="Hammon N."/>
            <person name="Israni S."/>
            <person name="Dalin E."/>
            <person name="Tice H."/>
            <person name="Pitluck S."/>
            <person name="Chain P."/>
            <person name="Malfatti S."/>
            <person name="Shin M."/>
            <person name="Vergez L."/>
            <person name="Schmutz J."/>
            <person name="Larimer F."/>
            <person name="Land M."/>
            <person name="Hauser L."/>
            <person name="Kyrpides N."/>
            <person name="Lykidis A."/>
            <person name="Parales R."/>
            <person name="Richardson P."/>
        </authorList>
    </citation>
    <scope>NUCLEOTIDE SEQUENCE [LARGE SCALE GENOMIC DNA]</scope>
    <source>
        <strain evidence="2">F1</strain>
    </source>
</reference>
<dbReference type="eggNOG" id="COG2960">
    <property type="taxonomic scope" value="Bacteria"/>
</dbReference>
<feature type="coiled-coil region" evidence="1">
    <location>
        <begin position="105"/>
        <end position="132"/>
    </location>
</feature>
<comment type="function">
    <text evidence="1">Required for efficient ubiquinone (coenzyme Q) biosynthesis. UbiK is probably an accessory factor of Ubi enzymes and facilitates ubiquinone biosynthesis by acting as an assembly factor, a targeting factor, or both.</text>
</comment>
<dbReference type="AlphaFoldDB" id="A5WAV2"/>
<gene>
    <name evidence="1" type="primary">ubiK</name>
    <name evidence="2" type="ordered locus">Pput_5144</name>
</gene>
<dbReference type="PANTHER" id="PTHR38040">
    <property type="entry name" value="UBIQUINONE BIOSYNTHESIS ACCESSORY FACTOR UBIK"/>
    <property type="match status" value="1"/>
</dbReference>
<sequence length="133" mass="14511">MPILPGPLCSPIATQGHSYKGQCALRRQVCACYTGGHFSVSVDSPMLAPKALLDALSDQASRLFSSDAAQPRAELESQFKVLMQGAFSKLDLVSRDEFDSQMVVLARTRARLEALEKQVAELEARLNPTSQDE</sequence>